<name>A0A9E2NN38_9BACE</name>
<evidence type="ECO:0000256" key="1">
    <source>
        <dbReference type="SAM" id="SignalP"/>
    </source>
</evidence>
<evidence type="ECO:0000313" key="3">
    <source>
        <dbReference type="Proteomes" id="UP000824236"/>
    </source>
</evidence>
<dbReference type="Proteomes" id="UP000824236">
    <property type="component" value="Unassembled WGS sequence"/>
</dbReference>
<evidence type="ECO:0000313" key="2">
    <source>
        <dbReference type="EMBL" id="MBU3813302.1"/>
    </source>
</evidence>
<sequence>MKLRTVKIWAIVFALCAGIRVQAQFVQTNPLEWLALAEGNEAINSQIQDQIEGQTKTAVLQNTIAAEFNRIHEWERKYSDYLQTVEGYASSLKAATTLYEDGVRIFITLGKLRKAITHNPQGIVATMSMNNLYIETATELVSVYTLLRNAVATGGPQNMLTGAERSETLWALSDRLDAFSKKLYLLHLSIRYYTMTDVWNSVTAGMIDRSNGEVAHAALDRWRRAAKIIQ</sequence>
<reference evidence="2" key="2">
    <citation type="submission" date="2021-04" db="EMBL/GenBank/DDBJ databases">
        <authorList>
            <person name="Gilroy R."/>
        </authorList>
    </citation>
    <scope>NUCLEOTIDE SEQUENCE</scope>
    <source>
        <strain evidence="2">B3-3758</strain>
    </source>
</reference>
<dbReference type="AlphaFoldDB" id="A0A9E2NN38"/>
<keyword evidence="1" id="KW-0732">Signal</keyword>
<feature type="signal peptide" evidence="1">
    <location>
        <begin position="1"/>
        <end position="23"/>
    </location>
</feature>
<organism evidence="2 3">
    <name type="scientific">Candidatus Bacteroides intestinipullorum</name>
    <dbReference type="NCBI Taxonomy" id="2838471"/>
    <lineage>
        <taxon>Bacteria</taxon>
        <taxon>Pseudomonadati</taxon>
        <taxon>Bacteroidota</taxon>
        <taxon>Bacteroidia</taxon>
        <taxon>Bacteroidales</taxon>
        <taxon>Bacteroidaceae</taxon>
        <taxon>Bacteroides</taxon>
    </lineage>
</organism>
<accession>A0A9E2NN38</accession>
<feature type="chain" id="PRO_5039177300" evidence="1">
    <location>
        <begin position="24"/>
        <end position="230"/>
    </location>
</feature>
<dbReference type="EMBL" id="JAHLFO010000021">
    <property type="protein sequence ID" value="MBU3813302.1"/>
    <property type="molecule type" value="Genomic_DNA"/>
</dbReference>
<gene>
    <name evidence="2" type="ORF">H9791_02180</name>
</gene>
<comment type="caution">
    <text evidence="2">The sequence shown here is derived from an EMBL/GenBank/DDBJ whole genome shotgun (WGS) entry which is preliminary data.</text>
</comment>
<protein>
    <submittedName>
        <fullName evidence="2">Uncharacterized protein</fullName>
    </submittedName>
</protein>
<reference evidence="2" key="1">
    <citation type="journal article" date="2021" name="PeerJ">
        <title>Extensive microbial diversity within the chicken gut microbiome revealed by metagenomics and culture.</title>
        <authorList>
            <person name="Gilroy R."/>
            <person name="Ravi A."/>
            <person name="Getino M."/>
            <person name="Pursley I."/>
            <person name="Horton D.L."/>
            <person name="Alikhan N.F."/>
            <person name="Baker D."/>
            <person name="Gharbi K."/>
            <person name="Hall N."/>
            <person name="Watson M."/>
            <person name="Adriaenssens E.M."/>
            <person name="Foster-Nyarko E."/>
            <person name="Jarju S."/>
            <person name="Secka A."/>
            <person name="Antonio M."/>
            <person name="Oren A."/>
            <person name="Chaudhuri R.R."/>
            <person name="La Ragione R."/>
            <person name="Hildebrand F."/>
            <person name="Pallen M.J."/>
        </authorList>
    </citation>
    <scope>NUCLEOTIDE SEQUENCE</scope>
    <source>
        <strain evidence="2">B3-3758</strain>
    </source>
</reference>
<proteinExistence type="predicted"/>